<dbReference type="EMBL" id="JBBWWR010000017">
    <property type="protein sequence ID" value="KAK8945388.1"/>
    <property type="molecule type" value="Genomic_DNA"/>
</dbReference>
<evidence type="ECO:0000313" key="2">
    <source>
        <dbReference type="Proteomes" id="UP001412067"/>
    </source>
</evidence>
<protein>
    <submittedName>
        <fullName evidence="1">Uncharacterized protein</fullName>
    </submittedName>
</protein>
<keyword evidence="2" id="KW-1185">Reference proteome</keyword>
<evidence type="ECO:0000313" key="1">
    <source>
        <dbReference type="EMBL" id="KAK8945388.1"/>
    </source>
</evidence>
<dbReference type="PANTHER" id="PTHR47216">
    <property type="match status" value="1"/>
</dbReference>
<reference evidence="1 2" key="1">
    <citation type="journal article" date="2022" name="Nat. Plants">
        <title>Genomes of leafy and leafless Platanthera orchids illuminate the evolution of mycoheterotrophy.</title>
        <authorList>
            <person name="Li M.H."/>
            <person name="Liu K.W."/>
            <person name="Li Z."/>
            <person name="Lu H.C."/>
            <person name="Ye Q.L."/>
            <person name="Zhang D."/>
            <person name="Wang J.Y."/>
            <person name="Li Y.F."/>
            <person name="Zhong Z.M."/>
            <person name="Liu X."/>
            <person name="Yu X."/>
            <person name="Liu D.K."/>
            <person name="Tu X.D."/>
            <person name="Liu B."/>
            <person name="Hao Y."/>
            <person name="Liao X.Y."/>
            <person name="Jiang Y.T."/>
            <person name="Sun W.H."/>
            <person name="Chen J."/>
            <person name="Chen Y.Q."/>
            <person name="Ai Y."/>
            <person name="Zhai J.W."/>
            <person name="Wu S.S."/>
            <person name="Zhou Z."/>
            <person name="Hsiao Y.Y."/>
            <person name="Wu W.L."/>
            <person name="Chen Y.Y."/>
            <person name="Lin Y.F."/>
            <person name="Hsu J.L."/>
            <person name="Li C.Y."/>
            <person name="Wang Z.W."/>
            <person name="Zhao X."/>
            <person name="Zhong W.Y."/>
            <person name="Ma X.K."/>
            <person name="Ma L."/>
            <person name="Huang J."/>
            <person name="Chen G.Z."/>
            <person name="Huang M.Z."/>
            <person name="Huang L."/>
            <person name="Peng D.H."/>
            <person name="Luo Y.B."/>
            <person name="Zou S.Q."/>
            <person name="Chen S.P."/>
            <person name="Lan S."/>
            <person name="Tsai W.C."/>
            <person name="Van de Peer Y."/>
            <person name="Liu Z.J."/>
        </authorList>
    </citation>
    <scope>NUCLEOTIDE SEQUENCE [LARGE SCALE GENOMIC DNA]</scope>
    <source>
        <strain evidence="1">Lor288</strain>
    </source>
</reference>
<accession>A0ABR2LM61</accession>
<dbReference type="Proteomes" id="UP001412067">
    <property type="component" value="Unassembled WGS sequence"/>
</dbReference>
<dbReference type="PANTHER" id="PTHR47216:SF4">
    <property type="entry name" value="OS01G0859400 PROTEIN"/>
    <property type="match status" value="1"/>
</dbReference>
<organism evidence="1 2">
    <name type="scientific">Platanthera guangdongensis</name>
    <dbReference type="NCBI Taxonomy" id="2320717"/>
    <lineage>
        <taxon>Eukaryota</taxon>
        <taxon>Viridiplantae</taxon>
        <taxon>Streptophyta</taxon>
        <taxon>Embryophyta</taxon>
        <taxon>Tracheophyta</taxon>
        <taxon>Spermatophyta</taxon>
        <taxon>Magnoliopsida</taxon>
        <taxon>Liliopsida</taxon>
        <taxon>Asparagales</taxon>
        <taxon>Orchidaceae</taxon>
        <taxon>Orchidoideae</taxon>
        <taxon>Orchideae</taxon>
        <taxon>Orchidinae</taxon>
        <taxon>Platanthera</taxon>
    </lineage>
</organism>
<proteinExistence type="predicted"/>
<gene>
    <name evidence="1" type="ORF">KSP40_PGU013900</name>
</gene>
<sequence length="59" mass="6903">MCALRVTLGLAEDWKMAEKMIKEKRPSISLNNLQCRNLEEWSTNRITPKKGRIEICELL</sequence>
<name>A0ABR2LM61_9ASPA</name>
<comment type="caution">
    <text evidence="1">The sequence shown here is derived from an EMBL/GenBank/DDBJ whole genome shotgun (WGS) entry which is preliminary data.</text>
</comment>